<dbReference type="Pfam" id="PF00027">
    <property type="entry name" value="cNMP_binding"/>
    <property type="match status" value="1"/>
</dbReference>
<feature type="domain" description="Cyclic nucleotide-binding" evidence="1">
    <location>
        <begin position="30"/>
        <end position="110"/>
    </location>
</feature>
<dbReference type="EMBL" id="JACHCE010000004">
    <property type="protein sequence ID" value="MBB5637172.1"/>
    <property type="molecule type" value="Genomic_DNA"/>
</dbReference>
<dbReference type="InterPro" id="IPR014710">
    <property type="entry name" value="RmlC-like_jellyroll"/>
</dbReference>
<evidence type="ECO:0000313" key="2">
    <source>
        <dbReference type="EMBL" id="MBB5637172.1"/>
    </source>
</evidence>
<evidence type="ECO:0000259" key="1">
    <source>
        <dbReference type="Pfam" id="PF00027"/>
    </source>
</evidence>
<dbReference type="SUPFAM" id="SSF51206">
    <property type="entry name" value="cAMP-binding domain-like"/>
    <property type="match status" value="1"/>
</dbReference>
<protein>
    <submittedName>
        <fullName evidence="2">CRP-like cAMP-binding protein</fullName>
    </submittedName>
</protein>
<proteinExistence type="predicted"/>
<dbReference type="InterPro" id="IPR018490">
    <property type="entry name" value="cNMP-bd_dom_sf"/>
</dbReference>
<evidence type="ECO:0000313" key="3">
    <source>
        <dbReference type="Proteomes" id="UP000537204"/>
    </source>
</evidence>
<dbReference type="InterPro" id="IPR000595">
    <property type="entry name" value="cNMP-bd_dom"/>
</dbReference>
<dbReference type="Gene3D" id="2.60.120.10">
    <property type="entry name" value="Jelly Rolls"/>
    <property type="match status" value="1"/>
</dbReference>
<name>A0A7W8ZNS3_9SPHI</name>
<gene>
    <name evidence="2" type="ORF">HDE68_003085</name>
</gene>
<dbReference type="AlphaFoldDB" id="A0A7W8ZNS3"/>
<organism evidence="2 3">
    <name type="scientific">Pedobacter cryoconitis</name>
    <dbReference type="NCBI Taxonomy" id="188932"/>
    <lineage>
        <taxon>Bacteria</taxon>
        <taxon>Pseudomonadati</taxon>
        <taxon>Bacteroidota</taxon>
        <taxon>Sphingobacteriia</taxon>
        <taxon>Sphingobacteriales</taxon>
        <taxon>Sphingobacteriaceae</taxon>
        <taxon>Pedobacter</taxon>
    </lineage>
</organism>
<dbReference type="RefSeq" id="WP_183883047.1">
    <property type="nucleotide sequence ID" value="NZ_JACHCE010000004.1"/>
</dbReference>
<dbReference type="CDD" id="cd00038">
    <property type="entry name" value="CAP_ED"/>
    <property type="match status" value="1"/>
</dbReference>
<comment type="caution">
    <text evidence="2">The sequence shown here is derived from an EMBL/GenBank/DDBJ whole genome shotgun (WGS) entry which is preliminary data.</text>
</comment>
<sequence length="192" mass="22797">MFQLLRKNIEKHIQITEEEFEQFCANFQLRKVKKKDFLLRAGEICRYEGFVTKGCFKVYYLDENGSEQILYFATEDWWATDIDSFTNQVPAILNIEALEDCEVLCINKPDKDILYNQLAKVEKLFRIMNQRTLVSFQRRVISSIGKTAAQRYIEFIEKYPGLEDRLTQLQVAAYLGITHEFLNKIRKKLFRN</sequence>
<dbReference type="Proteomes" id="UP000537204">
    <property type="component" value="Unassembled WGS sequence"/>
</dbReference>
<reference evidence="2 3" key="1">
    <citation type="submission" date="2020-08" db="EMBL/GenBank/DDBJ databases">
        <title>Genomic Encyclopedia of Type Strains, Phase IV (KMG-V): Genome sequencing to study the core and pangenomes of soil and plant-associated prokaryotes.</title>
        <authorList>
            <person name="Whitman W."/>
        </authorList>
    </citation>
    <scope>NUCLEOTIDE SEQUENCE [LARGE SCALE GENOMIC DNA]</scope>
    <source>
        <strain evidence="2 3">S3M1</strain>
    </source>
</reference>
<accession>A0A7W8ZNS3</accession>